<evidence type="ECO:0000256" key="10">
    <source>
        <dbReference type="ARBA" id="ARBA00023049"/>
    </source>
</evidence>
<evidence type="ECO:0000313" key="15">
    <source>
        <dbReference type="Proteomes" id="UP000480246"/>
    </source>
</evidence>
<comment type="subcellular location">
    <subcellularLocation>
        <location evidence="2">Membrane</location>
        <topology evidence="2">Multi-pass membrane protein</topology>
    </subcellularLocation>
</comment>
<accession>A0A7C8GT33</accession>
<dbReference type="RefSeq" id="WP_153403459.1">
    <property type="nucleotide sequence ID" value="NZ_ML762430.1"/>
</dbReference>
<reference evidence="14 15" key="1">
    <citation type="submission" date="2019-10" db="EMBL/GenBank/DDBJ databases">
        <title>Gracilibacillus sp. nov. isolated from rice seeds.</title>
        <authorList>
            <person name="He S."/>
        </authorList>
    </citation>
    <scope>NUCLEOTIDE SEQUENCE [LARGE SCALE GENOMIC DNA]</scope>
    <source>
        <strain evidence="14 15">TD8</strain>
    </source>
</reference>
<feature type="domain" description="Peptidase M50" evidence="13">
    <location>
        <begin position="32"/>
        <end position="104"/>
    </location>
</feature>
<dbReference type="InterPro" id="IPR008915">
    <property type="entry name" value="Peptidase_M50"/>
</dbReference>
<proteinExistence type="inferred from homology"/>
<evidence type="ECO:0000256" key="4">
    <source>
        <dbReference type="ARBA" id="ARBA00022670"/>
    </source>
</evidence>
<comment type="cofactor">
    <cofactor evidence="1">
        <name>Zn(2+)</name>
        <dbReference type="ChEBI" id="CHEBI:29105"/>
    </cofactor>
</comment>
<dbReference type="PANTHER" id="PTHR39188">
    <property type="entry name" value="MEMBRANE-ASSOCIATED ZINC METALLOPROTEASE M50B"/>
    <property type="match status" value="1"/>
</dbReference>
<dbReference type="GO" id="GO:0008237">
    <property type="term" value="F:metallopeptidase activity"/>
    <property type="evidence" value="ECO:0007669"/>
    <property type="project" value="UniProtKB-KW"/>
</dbReference>
<evidence type="ECO:0000256" key="2">
    <source>
        <dbReference type="ARBA" id="ARBA00004141"/>
    </source>
</evidence>
<feature type="transmembrane region" description="Helical" evidence="12">
    <location>
        <begin position="173"/>
        <end position="192"/>
    </location>
</feature>
<evidence type="ECO:0000256" key="12">
    <source>
        <dbReference type="SAM" id="Phobius"/>
    </source>
</evidence>
<dbReference type="GO" id="GO:0016020">
    <property type="term" value="C:membrane"/>
    <property type="evidence" value="ECO:0007669"/>
    <property type="project" value="UniProtKB-SubCell"/>
</dbReference>
<name>A0A7C8GT33_9BACI</name>
<evidence type="ECO:0000256" key="1">
    <source>
        <dbReference type="ARBA" id="ARBA00001947"/>
    </source>
</evidence>
<comment type="similarity">
    <text evidence="3">Belongs to the peptidase M50B family.</text>
</comment>
<keyword evidence="9 12" id="KW-1133">Transmembrane helix</keyword>
<keyword evidence="15" id="KW-1185">Reference proteome</keyword>
<sequence length="289" mass="34118">MNSHKILPPIHVHPIVFFFITVAVLTGMLVDLVIIFFIVFVHEMGHYYFARKFNWKVKRIYLWIFGGVMETEDDARRSWKEEWIVTIAGPMQHLFLFFFFYLLAASGLVPDSTINIAMQYNTFILLGNLLPILPLDGGRMLQLVCDDLFPFQTAVSLAILLSCVSIVTVLFIAFFIGHLSLSLGLLFVFLFWENRLEWKRRHYKWWKFILYRKSDAKIYKKKSVLHVERERRLVDIFQQFYRNRYNVIRINDVPICLSEADCIHAFLSNKLHHLTIGDIADTKEEVNYV</sequence>
<feature type="transmembrane region" description="Helical" evidence="12">
    <location>
        <begin position="15"/>
        <end position="41"/>
    </location>
</feature>
<evidence type="ECO:0000259" key="13">
    <source>
        <dbReference type="Pfam" id="PF02163"/>
    </source>
</evidence>
<keyword evidence="6" id="KW-0479">Metal-binding</keyword>
<dbReference type="Proteomes" id="UP000480246">
    <property type="component" value="Unassembled WGS sequence"/>
</dbReference>
<dbReference type="Pfam" id="PF02163">
    <property type="entry name" value="Peptidase_M50"/>
    <property type="match status" value="1"/>
</dbReference>
<feature type="transmembrane region" description="Helical" evidence="12">
    <location>
        <begin position="83"/>
        <end position="104"/>
    </location>
</feature>
<gene>
    <name evidence="14" type="ORF">F9U64_11395</name>
</gene>
<evidence type="ECO:0000256" key="11">
    <source>
        <dbReference type="ARBA" id="ARBA00023136"/>
    </source>
</evidence>
<dbReference type="GO" id="GO:0006508">
    <property type="term" value="P:proteolysis"/>
    <property type="evidence" value="ECO:0007669"/>
    <property type="project" value="UniProtKB-KW"/>
</dbReference>
<dbReference type="AlphaFoldDB" id="A0A7C8GT33"/>
<dbReference type="OrthoDB" id="166377at2"/>
<keyword evidence="4" id="KW-0645">Protease</keyword>
<evidence type="ECO:0000256" key="9">
    <source>
        <dbReference type="ARBA" id="ARBA00022989"/>
    </source>
</evidence>
<dbReference type="EMBL" id="WEID01000054">
    <property type="protein sequence ID" value="KAB8134733.1"/>
    <property type="molecule type" value="Genomic_DNA"/>
</dbReference>
<evidence type="ECO:0000256" key="3">
    <source>
        <dbReference type="ARBA" id="ARBA00007931"/>
    </source>
</evidence>
<keyword evidence="7" id="KW-0378">Hydrolase</keyword>
<organism evidence="14 15">
    <name type="scientific">Gracilibacillus oryzae</name>
    <dbReference type="NCBI Taxonomy" id="1672701"/>
    <lineage>
        <taxon>Bacteria</taxon>
        <taxon>Bacillati</taxon>
        <taxon>Bacillota</taxon>
        <taxon>Bacilli</taxon>
        <taxon>Bacillales</taxon>
        <taxon>Bacillaceae</taxon>
        <taxon>Gracilibacillus</taxon>
    </lineage>
</organism>
<evidence type="ECO:0000256" key="7">
    <source>
        <dbReference type="ARBA" id="ARBA00022801"/>
    </source>
</evidence>
<keyword evidence="8" id="KW-0862">Zinc</keyword>
<keyword evidence="11 12" id="KW-0472">Membrane</keyword>
<keyword evidence="5 12" id="KW-0812">Transmembrane</keyword>
<protein>
    <submittedName>
        <fullName evidence="14">Stage IV sporulation protein FB</fullName>
    </submittedName>
</protein>
<evidence type="ECO:0000313" key="14">
    <source>
        <dbReference type="EMBL" id="KAB8134733.1"/>
    </source>
</evidence>
<dbReference type="PANTHER" id="PTHR39188:SF3">
    <property type="entry name" value="STAGE IV SPORULATION PROTEIN FB"/>
    <property type="match status" value="1"/>
</dbReference>
<dbReference type="GO" id="GO:0046872">
    <property type="term" value="F:metal ion binding"/>
    <property type="evidence" value="ECO:0007669"/>
    <property type="project" value="UniProtKB-KW"/>
</dbReference>
<evidence type="ECO:0000256" key="6">
    <source>
        <dbReference type="ARBA" id="ARBA00022723"/>
    </source>
</evidence>
<evidence type="ECO:0000256" key="5">
    <source>
        <dbReference type="ARBA" id="ARBA00022692"/>
    </source>
</evidence>
<evidence type="ECO:0000256" key="8">
    <source>
        <dbReference type="ARBA" id="ARBA00022833"/>
    </source>
</evidence>
<comment type="caution">
    <text evidence="14">The sequence shown here is derived from an EMBL/GenBank/DDBJ whole genome shotgun (WGS) entry which is preliminary data.</text>
</comment>
<keyword evidence="10" id="KW-0482">Metalloprotease</keyword>